<organism evidence="1 2">
    <name type="scientific">Trichoderma longibrachiatum ATCC 18648</name>
    <dbReference type="NCBI Taxonomy" id="983965"/>
    <lineage>
        <taxon>Eukaryota</taxon>
        <taxon>Fungi</taxon>
        <taxon>Dikarya</taxon>
        <taxon>Ascomycota</taxon>
        <taxon>Pezizomycotina</taxon>
        <taxon>Sordariomycetes</taxon>
        <taxon>Hypocreomycetidae</taxon>
        <taxon>Hypocreales</taxon>
        <taxon>Hypocreaceae</taxon>
        <taxon>Trichoderma</taxon>
    </lineage>
</organism>
<dbReference type="EMBL" id="KZ679134">
    <property type="protein sequence ID" value="PTB75315.1"/>
    <property type="molecule type" value="Genomic_DNA"/>
</dbReference>
<evidence type="ECO:0000313" key="2">
    <source>
        <dbReference type="Proteomes" id="UP000240760"/>
    </source>
</evidence>
<protein>
    <submittedName>
        <fullName evidence="1">Uncharacterized protein</fullName>
    </submittedName>
</protein>
<keyword evidence="2" id="KW-1185">Reference proteome</keyword>
<gene>
    <name evidence="1" type="ORF">M440DRAFT_1272774</name>
</gene>
<sequence>MLASSHRKWHCHRNREMCLAKGDGRFAHQVVTVAAQHTSSDVHPRFIRAELGVCMASLVILRALIELAKDLRKISKQEKNVYSSIASISHGGSNTCKPDSFLPLGRNHIDF</sequence>
<evidence type="ECO:0000313" key="1">
    <source>
        <dbReference type="EMBL" id="PTB75315.1"/>
    </source>
</evidence>
<dbReference type="Proteomes" id="UP000240760">
    <property type="component" value="Unassembled WGS sequence"/>
</dbReference>
<accession>A0A2T4C1C7</accession>
<name>A0A2T4C1C7_TRILO</name>
<reference evidence="1 2" key="1">
    <citation type="submission" date="2016-07" db="EMBL/GenBank/DDBJ databases">
        <title>Multiple horizontal gene transfer events from other fungi enriched the ability of initially mycotrophic Trichoderma (Ascomycota) to feed on dead plant biomass.</title>
        <authorList>
            <consortium name="DOE Joint Genome Institute"/>
            <person name="Aerts A."/>
            <person name="Atanasova L."/>
            <person name="Chenthamara K."/>
            <person name="Zhang J."/>
            <person name="Grujic M."/>
            <person name="Henrissat B."/>
            <person name="Kuo A."/>
            <person name="Salamov A."/>
            <person name="Lipzen A."/>
            <person name="Labutti K."/>
            <person name="Barry K."/>
            <person name="Miao Y."/>
            <person name="Rahimi M.J."/>
            <person name="Shen Q."/>
            <person name="Grigoriev I.V."/>
            <person name="Kubicek C.P."/>
            <person name="Druzhinina I.S."/>
        </authorList>
    </citation>
    <scope>NUCLEOTIDE SEQUENCE [LARGE SCALE GENOMIC DNA]</scope>
    <source>
        <strain evidence="1 2">ATCC 18648</strain>
    </source>
</reference>
<dbReference type="AlphaFoldDB" id="A0A2T4C1C7"/>
<proteinExistence type="predicted"/>